<evidence type="ECO:0000313" key="2">
    <source>
        <dbReference type="EMBL" id="EYB84531.1"/>
    </source>
</evidence>
<name>A0A016S250_9BILA</name>
<evidence type="ECO:0008006" key="4">
    <source>
        <dbReference type="Google" id="ProtNLM"/>
    </source>
</evidence>
<gene>
    <name evidence="2" type="primary">Acey_s0314.g2216</name>
    <name evidence="2" type="ORF">Y032_0314g2216</name>
</gene>
<dbReference type="AlphaFoldDB" id="A0A016S250"/>
<organism evidence="2 3">
    <name type="scientific">Ancylostoma ceylanicum</name>
    <dbReference type="NCBI Taxonomy" id="53326"/>
    <lineage>
        <taxon>Eukaryota</taxon>
        <taxon>Metazoa</taxon>
        <taxon>Ecdysozoa</taxon>
        <taxon>Nematoda</taxon>
        <taxon>Chromadorea</taxon>
        <taxon>Rhabditida</taxon>
        <taxon>Rhabditina</taxon>
        <taxon>Rhabditomorpha</taxon>
        <taxon>Strongyloidea</taxon>
        <taxon>Ancylostomatidae</taxon>
        <taxon>Ancylostomatinae</taxon>
        <taxon>Ancylostoma</taxon>
    </lineage>
</organism>
<sequence length="183" mass="20557">MREELYYNSWITRKVAKLMKVDSDREEPVLVERSRSAARSSGYHNRTNEDGSRRAAMRSTIEGSGVCTGSDIERKPCDAGPCCSWNSWNEWSTCTECDPQSVSRRSRMCKMIESTAVFTPIAAQLDYHHRKAGGGGGAPRLLDIYTTGILKPMTPIVPVNHRKRRQAPSPQTGMELSQAIWYS</sequence>
<dbReference type="OrthoDB" id="6273859at2759"/>
<evidence type="ECO:0000313" key="3">
    <source>
        <dbReference type="Proteomes" id="UP000024635"/>
    </source>
</evidence>
<accession>A0A016S250</accession>
<protein>
    <recommendedName>
        <fullName evidence="4">Thrombospondin type 1 domain protein</fullName>
    </recommendedName>
</protein>
<keyword evidence="3" id="KW-1185">Reference proteome</keyword>
<reference evidence="3" key="1">
    <citation type="journal article" date="2015" name="Nat. Genet.">
        <title>The genome and transcriptome of the zoonotic hookworm Ancylostoma ceylanicum identify infection-specific gene families.</title>
        <authorList>
            <person name="Schwarz E.M."/>
            <person name="Hu Y."/>
            <person name="Antoshechkin I."/>
            <person name="Miller M.M."/>
            <person name="Sternberg P.W."/>
            <person name="Aroian R.V."/>
        </authorList>
    </citation>
    <scope>NUCLEOTIDE SEQUENCE</scope>
    <source>
        <strain evidence="3">HY135</strain>
    </source>
</reference>
<evidence type="ECO:0000256" key="1">
    <source>
        <dbReference type="SAM" id="MobiDB-lite"/>
    </source>
</evidence>
<dbReference type="Proteomes" id="UP000024635">
    <property type="component" value="Unassembled WGS sequence"/>
</dbReference>
<comment type="caution">
    <text evidence="2">The sequence shown here is derived from an EMBL/GenBank/DDBJ whole genome shotgun (WGS) entry which is preliminary data.</text>
</comment>
<feature type="region of interest" description="Disordered" evidence="1">
    <location>
        <begin position="162"/>
        <end position="183"/>
    </location>
</feature>
<feature type="region of interest" description="Disordered" evidence="1">
    <location>
        <begin position="33"/>
        <end position="56"/>
    </location>
</feature>
<proteinExistence type="predicted"/>
<dbReference type="EMBL" id="JARK01001650">
    <property type="protein sequence ID" value="EYB84531.1"/>
    <property type="molecule type" value="Genomic_DNA"/>
</dbReference>